<evidence type="ECO:0000313" key="1">
    <source>
        <dbReference type="EMBL" id="CCA20521.1"/>
    </source>
</evidence>
<protein>
    <submittedName>
        <fullName evidence="1">AlNc14C96G5881 protein</fullName>
    </submittedName>
</protein>
<dbReference type="EMBL" id="FR824141">
    <property type="protein sequence ID" value="CCA20521.1"/>
    <property type="molecule type" value="Genomic_DNA"/>
</dbReference>
<dbReference type="HOGENOM" id="CLU_938168_0_0_1"/>
<reference evidence="1" key="2">
    <citation type="submission" date="2011-02" db="EMBL/GenBank/DDBJ databases">
        <authorList>
            <person name="MacLean D."/>
        </authorList>
    </citation>
    <scope>NUCLEOTIDE SEQUENCE</scope>
</reference>
<dbReference type="AlphaFoldDB" id="F0WH06"/>
<sequence length="297" mass="34246">MRLHQLLVSVSIQWLHFTAESIDHHSGSPGPKTITPPESAVNCRVYKKGAFESDNFDLIVFTTQTHIPSSKDAPRFLCPTHHKLPFAPWKEHHDTKIVQLDLEGIIWRNNNVFHITFKCMSSVIISTHLAINSELYPMQPIGLSWKIVYEILKITKTDGSNINVMAPFLIFDPSVRGIHFPKDPRNRLYVQKTLPTNENAGRFRRGDKHYGREDWTKVIQHNDWIKLSFIPEKSQKGESYINIPWESKVLVTGPTESRAWIIGGDVLANAQLRFSQFKKDKRVAIGFNKKRERDNNQ</sequence>
<accession>F0WH06</accession>
<reference evidence="1" key="1">
    <citation type="journal article" date="2011" name="PLoS Biol.">
        <title>Gene gain and loss during evolution of obligate parasitism in the white rust pathogen of Arabidopsis thaliana.</title>
        <authorList>
            <person name="Kemen E."/>
            <person name="Gardiner A."/>
            <person name="Schultz-Larsen T."/>
            <person name="Kemen A.C."/>
            <person name="Balmuth A.L."/>
            <person name="Robert-Seilaniantz A."/>
            <person name="Bailey K."/>
            <person name="Holub E."/>
            <person name="Studholme D.J."/>
            <person name="Maclean D."/>
            <person name="Jones J.D."/>
        </authorList>
    </citation>
    <scope>NUCLEOTIDE SEQUENCE</scope>
</reference>
<gene>
    <name evidence="1" type="primary">AlNc14C96G5881</name>
    <name evidence="1" type="ORF">ALNC14_066640</name>
</gene>
<organism evidence="1">
    <name type="scientific">Albugo laibachii Nc14</name>
    <dbReference type="NCBI Taxonomy" id="890382"/>
    <lineage>
        <taxon>Eukaryota</taxon>
        <taxon>Sar</taxon>
        <taxon>Stramenopiles</taxon>
        <taxon>Oomycota</taxon>
        <taxon>Peronosporomycetes</taxon>
        <taxon>Albuginales</taxon>
        <taxon>Albuginaceae</taxon>
        <taxon>Albugo</taxon>
    </lineage>
</organism>
<name>F0WH06_9STRA</name>
<proteinExistence type="predicted"/>